<accession>A0ABS4VS86</accession>
<dbReference type="Proteomes" id="UP001519295">
    <property type="component" value="Unassembled WGS sequence"/>
</dbReference>
<keyword evidence="3" id="KW-1185">Reference proteome</keyword>
<gene>
    <name evidence="2" type="ORF">JOF36_002465</name>
</gene>
<organism evidence="2 3">
    <name type="scientific">Pseudonocardia parietis</name>
    <dbReference type="NCBI Taxonomy" id="570936"/>
    <lineage>
        <taxon>Bacteria</taxon>
        <taxon>Bacillati</taxon>
        <taxon>Actinomycetota</taxon>
        <taxon>Actinomycetes</taxon>
        <taxon>Pseudonocardiales</taxon>
        <taxon>Pseudonocardiaceae</taxon>
        <taxon>Pseudonocardia</taxon>
    </lineage>
</organism>
<proteinExistence type="predicted"/>
<protein>
    <submittedName>
        <fullName evidence="2">Uncharacterized protein</fullName>
    </submittedName>
</protein>
<evidence type="ECO:0000313" key="2">
    <source>
        <dbReference type="EMBL" id="MBP2366769.1"/>
    </source>
</evidence>
<sequence length="57" mass="5888">MQLIDQGGLVGRVGVAQYGAGLGPNGGRRAAAGCVPTKDRSRPRRASTPVISMPRAR</sequence>
<dbReference type="EMBL" id="JAGINU010000001">
    <property type="protein sequence ID" value="MBP2366769.1"/>
    <property type="molecule type" value="Genomic_DNA"/>
</dbReference>
<evidence type="ECO:0000256" key="1">
    <source>
        <dbReference type="SAM" id="MobiDB-lite"/>
    </source>
</evidence>
<comment type="caution">
    <text evidence="2">The sequence shown here is derived from an EMBL/GenBank/DDBJ whole genome shotgun (WGS) entry which is preliminary data.</text>
</comment>
<evidence type="ECO:0000313" key="3">
    <source>
        <dbReference type="Proteomes" id="UP001519295"/>
    </source>
</evidence>
<name>A0ABS4VS86_9PSEU</name>
<feature type="region of interest" description="Disordered" evidence="1">
    <location>
        <begin position="20"/>
        <end position="57"/>
    </location>
</feature>
<reference evidence="2 3" key="1">
    <citation type="submission" date="2021-03" db="EMBL/GenBank/DDBJ databases">
        <title>Sequencing the genomes of 1000 actinobacteria strains.</title>
        <authorList>
            <person name="Klenk H.-P."/>
        </authorList>
    </citation>
    <scope>NUCLEOTIDE SEQUENCE [LARGE SCALE GENOMIC DNA]</scope>
    <source>
        <strain evidence="2 3">DSM 45256</strain>
    </source>
</reference>